<gene>
    <name evidence="4" type="ORF">QR98_0101030</name>
    <name evidence="3" type="ORF">SSS_2060</name>
</gene>
<keyword evidence="2" id="KW-0249">Electron transport</keyword>
<reference evidence="4 7" key="1">
    <citation type="journal article" date="2015" name="Parasit. Vectors">
        <title>Draft genome of the scabies mite.</title>
        <authorList>
            <person name="Rider S.D.Jr."/>
            <person name="Morgan M.S."/>
            <person name="Arlian L.G."/>
        </authorList>
    </citation>
    <scope>NUCLEOTIDE SEQUENCE [LARGE SCALE GENOMIC DNA]</scope>
    <source>
        <strain evidence="4">Arlian Lab</strain>
    </source>
</reference>
<dbReference type="InterPro" id="IPR007763">
    <property type="entry name" value="NDUFA12"/>
</dbReference>
<reference evidence="6" key="2">
    <citation type="journal article" date="2020" name="PLoS Negl. Trop. Dis.">
        <title>High-quality nuclear genome for Sarcoptes scabiei-A critical resource for a neglected parasite.</title>
        <authorList>
            <person name="Korhonen P.K."/>
            <person name="Gasser R.B."/>
            <person name="Ma G."/>
            <person name="Wang T."/>
            <person name="Stroehlein A.J."/>
            <person name="Young N.D."/>
            <person name="Ang C.S."/>
            <person name="Fernando D.D."/>
            <person name="Lu H.C."/>
            <person name="Taylor S."/>
            <person name="Reynolds S.L."/>
            <person name="Mofiz E."/>
            <person name="Najaraj S.H."/>
            <person name="Gowda H."/>
            <person name="Madugundu A."/>
            <person name="Renuse S."/>
            <person name="Holt D."/>
            <person name="Pandey A."/>
            <person name="Papenfuss A.T."/>
            <person name="Fischer K."/>
        </authorList>
    </citation>
    <scope>NUCLEOTIDE SEQUENCE [LARGE SCALE GENOMIC DNA]</scope>
</reference>
<keyword evidence="2" id="KW-0679">Respiratory chain</keyword>
<dbReference type="OrthoDB" id="274641at2759"/>
<name>A0A132AM59_SARSC</name>
<keyword evidence="2" id="KW-0999">Mitochondrion inner membrane</keyword>
<dbReference type="GO" id="GO:0005743">
    <property type="term" value="C:mitochondrial inner membrane"/>
    <property type="evidence" value="ECO:0007669"/>
    <property type="project" value="UniProtKB-SubCell"/>
</dbReference>
<dbReference type="PANTHER" id="PTHR12910:SF2">
    <property type="entry name" value="NADH DEHYDROGENASE [UBIQUINONE] 1 ALPHA SUBCOMPLEX SUBUNIT 12"/>
    <property type="match status" value="1"/>
</dbReference>
<keyword evidence="2" id="KW-0496">Mitochondrion</keyword>
<evidence type="ECO:0000256" key="1">
    <source>
        <dbReference type="ARBA" id="ARBA00007355"/>
    </source>
</evidence>
<reference evidence="5" key="4">
    <citation type="submission" date="2022-06" db="UniProtKB">
        <authorList>
            <consortium name="EnsemblMetazoa"/>
        </authorList>
    </citation>
    <scope>IDENTIFICATION</scope>
</reference>
<evidence type="ECO:0000313" key="7">
    <source>
        <dbReference type="Proteomes" id="UP000616769"/>
    </source>
</evidence>
<keyword evidence="6" id="KW-1185">Reference proteome</keyword>
<dbReference type="EMBL" id="WVUK01000061">
    <property type="protein sequence ID" value="KAF7491104.1"/>
    <property type="molecule type" value="Genomic_DNA"/>
</dbReference>
<dbReference type="PANTHER" id="PTHR12910">
    <property type="entry name" value="NADH-UBIQUINONE OXIDOREDUCTASE SUBUNIT B17.2"/>
    <property type="match status" value="1"/>
</dbReference>
<evidence type="ECO:0000256" key="2">
    <source>
        <dbReference type="RuleBase" id="RU363103"/>
    </source>
</evidence>
<dbReference type="EMBL" id="JXLN01017427">
    <property type="protein sequence ID" value="KPM11530.1"/>
    <property type="molecule type" value="Genomic_DNA"/>
</dbReference>
<dbReference type="OMA" id="WHGWIHH"/>
<dbReference type="Pfam" id="PF05071">
    <property type="entry name" value="NDUFA12"/>
    <property type="match status" value="1"/>
</dbReference>
<dbReference type="Proteomes" id="UP000616769">
    <property type="component" value="Unassembled WGS sequence"/>
</dbReference>
<evidence type="ECO:0000313" key="3">
    <source>
        <dbReference type="EMBL" id="KAF7491104.1"/>
    </source>
</evidence>
<proteinExistence type="inferred from homology"/>
<dbReference type="GO" id="GO:0045271">
    <property type="term" value="C:respiratory chain complex I"/>
    <property type="evidence" value="ECO:0007669"/>
    <property type="project" value="InterPro"/>
</dbReference>
<reference evidence="3" key="3">
    <citation type="submission" date="2020-01" db="EMBL/GenBank/DDBJ databases">
        <authorList>
            <person name="Korhonen P.K.K."/>
            <person name="Guangxu M.G."/>
            <person name="Wang T.W."/>
            <person name="Stroehlein A.J.S."/>
            <person name="Young N.D."/>
            <person name="Ang C.-S.A."/>
            <person name="Fernando D.W.F."/>
            <person name="Lu H.L."/>
            <person name="Taylor S.T."/>
            <person name="Ehtesham M.E.M."/>
            <person name="Najaraj S.H.N."/>
            <person name="Harsha G.H.G."/>
            <person name="Madugundu A.M."/>
            <person name="Renuse S.R."/>
            <person name="Holt D.H."/>
            <person name="Pandey A.P."/>
            <person name="Papenfuss A.P."/>
            <person name="Gasser R.B.G."/>
            <person name="Fischer K.F."/>
        </authorList>
    </citation>
    <scope>NUCLEOTIDE SEQUENCE</scope>
    <source>
        <strain evidence="3">SSS_KF_BRIS2020</strain>
    </source>
</reference>
<evidence type="ECO:0000313" key="4">
    <source>
        <dbReference type="EMBL" id="KPM11530.1"/>
    </source>
</evidence>
<comment type="similarity">
    <text evidence="1 2">Belongs to the complex I NDUFA12 subunit family.</text>
</comment>
<comment type="subunit">
    <text evidence="2">Complex I is composed of 45 different subunits.</text>
</comment>
<accession>A0A132AM59</accession>
<evidence type="ECO:0000313" key="6">
    <source>
        <dbReference type="Proteomes" id="UP000070412"/>
    </source>
</evidence>
<evidence type="ECO:0000313" key="5">
    <source>
        <dbReference type="EnsemblMetazoa" id="KAF7491104.1"/>
    </source>
</evidence>
<keyword evidence="2" id="KW-0813">Transport</keyword>
<dbReference type="VEuPathDB" id="VectorBase:SSCA001083"/>
<dbReference type="GO" id="GO:0006979">
    <property type="term" value="P:response to oxidative stress"/>
    <property type="evidence" value="ECO:0007669"/>
    <property type="project" value="TreeGrafter"/>
</dbReference>
<keyword evidence="2" id="KW-0472">Membrane</keyword>
<dbReference type="AlphaFoldDB" id="A0A132AM59"/>
<dbReference type="Proteomes" id="UP000070412">
    <property type="component" value="Unassembled WGS sequence"/>
</dbReference>
<comment type="subcellular location">
    <subcellularLocation>
        <location evidence="2">Mitochondrion inner membrane</location>
        <topology evidence="2">Peripheral membrane protein</topology>
        <orientation evidence="2">Matrix side</orientation>
    </subcellularLocation>
</comment>
<protein>
    <recommendedName>
        <fullName evidence="2">NADH dehydrogenase [ubiquinone] 1 alpha subcomplex subunit 12</fullName>
    </recommendedName>
</protein>
<sequence length="146" mass="17185">MSIKEFLAIDKFARLFQIIKHNDGIIGSVKKIFRQDTLKIGTLVGVDKFGNRYYENNEYMHGANRWVEYSDNAYLDYDGSQICAEWHPWMHYMTDVPPTKKSPSQHRWVIDHQQNLTGTKLQYVPYSTTRPKIASWQPKSDNKRIS</sequence>
<organism evidence="4 7">
    <name type="scientific">Sarcoptes scabiei</name>
    <name type="common">Itch mite</name>
    <name type="synonym">Acarus scabiei</name>
    <dbReference type="NCBI Taxonomy" id="52283"/>
    <lineage>
        <taxon>Eukaryota</taxon>
        <taxon>Metazoa</taxon>
        <taxon>Ecdysozoa</taxon>
        <taxon>Arthropoda</taxon>
        <taxon>Chelicerata</taxon>
        <taxon>Arachnida</taxon>
        <taxon>Acari</taxon>
        <taxon>Acariformes</taxon>
        <taxon>Sarcoptiformes</taxon>
        <taxon>Astigmata</taxon>
        <taxon>Psoroptidia</taxon>
        <taxon>Sarcoptoidea</taxon>
        <taxon>Sarcoptidae</taxon>
        <taxon>Sarcoptinae</taxon>
        <taxon>Sarcoptes</taxon>
    </lineage>
</organism>
<dbReference type="EnsemblMetazoa" id="SSS_2060s_mrna">
    <property type="protein sequence ID" value="KAF7491104.1"/>
    <property type="gene ID" value="SSS_2060"/>
</dbReference>
<comment type="function">
    <text evidence="2">Accessory subunit of the mitochondrial membrane respiratory chain NADH dehydrogenase (Complex I), that is believed not to be involved in catalysis. Complex I functions in the transfer of electrons from NADH to the respiratory chain. The immediate electron acceptor for the enzyme is believed to be ubiquinone.</text>
</comment>
<keyword evidence="3" id="KW-0830">Ubiquinone</keyword>